<name>A0A839T3Y9_AZOMA</name>
<keyword evidence="2" id="KW-1185">Reference proteome</keyword>
<accession>A0A839T3Y9</accession>
<reference evidence="1 2" key="1">
    <citation type="submission" date="2020-08" db="EMBL/GenBank/DDBJ databases">
        <title>Genomic Encyclopedia of Type Strains, Phase III (KMG-III): the genomes of soil and plant-associated and newly described type strains.</title>
        <authorList>
            <person name="Whitman W."/>
        </authorList>
    </citation>
    <scope>NUCLEOTIDE SEQUENCE [LARGE SCALE GENOMIC DNA]</scope>
    <source>
        <strain evidence="1 2">CECT 4462</strain>
    </source>
</reference>
<evidence type="ECO:0000313" key="1">
    <source>
        <dbReference type="EMBL" id="MBB3103808.1"/>
    </source>
</evidence>
<gene>
    <name evidence="1" type="ORF">FHR87_002205</name>
</gene>
<evidence type="ECO:0008006" key="3">
    <source>
        <dbReference type="Google" id="ProtNLM"/>
    </source>
</evidence>
<evidence type="ECO:0000313" key="2">
    <source>
        <dbReference type="Proteomes" id="UP000549250"/>
    </source>
</evidence>
<dbReference type="RefSeq" id="WP_221189814.1">
    <property type="nucleotide sequence ID" value="NZ_JACHXI010000009.1"/>
</dbReference>
<dbReference type="Proteomes" id="UP000549250">
    <property type="component" value="Unassembled WGS sequence"/>
</dbReference>
<organism evidence="1 2">
    <name type="scientific">Azomonas macrocytogenes</name>
    <name type="common">Azotobacter macrocytogenes</name>
    <dbReference type="NCBI Taxonomy" id="69962"/>
    <lineage>
        <taxon>Bacteria</taxon>
        <taxon>Pseudomonadati</taxon>
        <taxon>Pseudomonadota</taxon>
        <taxon>Gammaproteobacteria</taxon>
        <taxon>Pseudomonadales</taxon>
        <taxon>Pseudomonadaceae</taxon>
        <taxon>Azomonas</taxon>
    </lineage>
</organism>
<dbReference type="AlphaFoldDB" id="A0A839T3Y9"/>
<dbReference type="EMBL" id="JACHXI010000009">
    <property type="protein sequence ID" value="MBB3103808.1"/>
    <property type="molecule type" value="Genomic_DNA"/>
</dbReference>
<comment type="caution">
    <text evidence="1">The sequence shown here is derived from an EMBL/GenBank/DDBJ whole genome shotgun (WGS) entry which is preliminary data.</text>
</comment>
<proteinExistence type="predicted"/>
<sequence length="933" mass="98948">MGMGGSVTIGYKYFMGIHMGIGRGPMNALVAIQADGKEVFSGSVTSSQRITINKPKLFGGDKKEGGIKGTLDVMMGESAQVAPSLLASMLGGAVPGFRGMMTLFFDGQVSAMTPYLKPWKMRVWRTTAGWDGAPWYTSKATISLIGPDDGPINAMNPAHIIYECLTNRDWGGGMARGRLHEASFMAAADQLYAEGFGLCLRWNRQDSVKNFIQTVLDHIGANLYLSRFDGLFHLDLIRDDYDADSLSLFDEDSGLLGIDQDDNGASSGAVNELIIKWHDPIKDEDRQWRERNLAAIQSDGQVISTTLDYPGIPTIDLAGRVAVRELRARSAGLKRFKLRLDRRGYQLQPGQPLRIRSLKRGIETLVVRAGRIEDGTLTDGAITVTVVQDVFGLATSSMASVQPSGWVPPDRTPTAIALRKLTERTWRDLAQTTDPANLDLIDSTASYLQALAVKPTSLSLSYTLQDRVGSGAWIDADDAGDFCPSGLLVSALDRQATAFILTAGTDLDFVEVGGAALIDDEIVRIDSFDTSTLTGTMARGCIDTVPATHAAGARIWFIESNGAIDAAAYTSGATIQARLLTQTSEGQLDPALAAVDSLVMAQRQGRPYPPGQFRIGGAYYPASIVGDVVLTWSHRDRLLQADQLIDTLQGNIGPESGVTYSARLLRADTLAELVSQTAISGTTVTLATTYEGSVIAELWAVRDGLASLQRYQHTFHYQNAVTVVGYSTTSFVTDVSTSVTIPSATVAGDLLLACVMHRDTLTPPPGWTLVATAGTVNGAVYQYTSVYKRTADSGDANASSMWMQASAVRLGLHIVVLRGAAALDVLSSATANVDGSQDNVIEMASLAAAAGASTKLALACASSAQATSGATSTMSASAGWTQTTPSSSMDTANHIRMGVAVRPAAPGDTISGNFTINTSAGTNSSASVTVIVG</sequence>
<protein>
    <recommendedName>
        <fullName evidence="3">Tip attachment protein J domain-containing protein</fullName>
    </recommendedName>
</protein>